<keyword evidence="2" id="KW-0378">Hydrolase</keyword>
<dbReference type="EMBL" id="LCWF01000211">
    <property type="protein sequence ID" value="KKY14724.1"/>
    <property type="molecule type" value="Genomic_DNA"/>
</dbReference>
<feature type="coiled-coil region" evidence="1">
    <location>
        <begin position="10"/>
        <end position="100"/>
    </location>
</feature>
<dbReference type="GO" id="GO:0016787">
    <property type="term" value="F:hydrolase activity"/>
    <property type="evidence" value="ECO:0007669"/>
    <property type="project" value="UniProtKB-KW"/>
</dbReference>
<protein>
    <submittedName>
        <fullName evidence="2">Putative had-superfamily hydrolase subfamily iib</fullName>
    </submittedName>
</protein>
<dbReference type="Gene3D" id="3.40.50.1000">
    <property type="entry name" value="HAD superfamily/HAD-like"/>
    <property type="match status" value="1"/>
</dbReference>
<sequence>MQIIGPSEENDVKHQTIEKLLDENAELNAQLAASKNDLQTIQTALNGFDEIVIDLTTTKDELEETKQECLSLRQERETLLAQLEEQQKMFQEKEKEFQDQIAVLQKALAKPVTPRKPLWLLSKSDESRQVVNNKQSTENFSQEINNLNKQVQDLQDLVDAKDSALGHMEDGKRKAEQEAIRLGNELTMIRQVNLNSDASIASRTAELESSRKVSNHFMATSEQLSRENRELATQNRALEEFITSKDLELRDKEILCQALYEDIFRLQSSHSEPRNVNSDTSTFDLDGTLAESKQPLKESMGEALADLLSVANVAVISGGDWLQFKKQVASRLPTRADLSRLWLMPTTGTKLYTHKNGEWQAVYTELFSDTERKNILEAFEASLEATGFKPEKTWGNRIEDRGSQITFSALGQEAPISEKEHWDPNFVKRKVIQADLRKRLPELSINMGGATSIDITQKGVDKGYGLKKLCDASGIPLSSMIFIGDAIFPGGNDYPAKELGLDTVRVKDPDGTLAAIAGIVACLK</sequence>
<dbReference type="InterPro" id="IPR006379">
    <property type="entry name" value="HAD-SF_hydro_IIB"/>
</dbReference>
<reference evidence="2 3" key="2">
    <citation type="submission" date="2015-05" db="EMBL/GenBank/DDBJ databases">
        <authorList>
            <person name="Morales-Cruz A."/>
            <person name="Amrine K.C."/>
            <person name="Cantu D."/>
        </authorList>
    </citation>
    <scope>NUCLEOTIDE SEQUENCE [LARGE SCALE GENOMIC DNA]</scope>
    <source>
        <strain evidence="2">UCRPC4</strain>
    </source>
</reference>
<organism evidence="2 3">
    <name type="scientific">Phaeomoniella chlamydospora</name>
    <name type="common">Phaeoacremonium chlamydosporum</name>
    <dbReference type="NCBI Taxonomy" id="158046"/>
    <lineage>
        <taxon>Eukaryota</taxon>
        <taxon>Fungi</taxon>
        <taxon>Dikarya</taxon>
        <taxon>Ascomycota</taxon>
        <taxon>Pezizomycotina</taxon>
        <taxon>Eurotiomycetes</taxon>
        <taxon>Chaetothyriomycetidae</taxon>
        <taxon>Phaeomoniellales</taxon>
        <taxon>Phaeomoniellaceae</taxon>
        <taxon>Phaeomoniella</taxon>
    </lineage>
</organism>
<dbReference type="InterPro" id="IPR036412">
    <property type="entry name" value="HAD-like_sf"/>
</dbReference>
<dbReference type="NCBIfam" id="TIGR01484">
    <property type="entry name" value="HAD-SF-IIB"/>
    <property type="match status" value="1"/>
</dbReference>
<evidence type="ECO:0000256" key="1">
    <source>
        <dbReference type="SAM" id="Coils"/>
    </source>
</evidence>
<dbReference type="Pfam" id="PF08282">
    <property type="entry name" value="Hydrolase_3"/>
    <property type="match status" value="1"/>
</dbReference>
<dbReference type="SFLD" id="SFLDG01140">
    <property type="entry name" value="C2.B:_Phosphomannomutase_and_P"/>
    <property type="match status" value="1"/>
</dbReference>
<comment type="caution">
    <text evidence="2">The sequence shown here is derived from an EMBL/GenBank/DDBJ whole genome shotgun (WGS) entry which is preliminary data.</text>
</comment>
<feature type="coiled-coil region" evidence="1">
    <location>
        <begin position="137"/>
        <end position="164"/>
    </location>
</feature>
<keyword evidence="1" id="KW-0175">Coiled coil</keyword>
<proteinExistence type="predicted"/>
<dbReference type="InterPro" id="IPR043169">
    <property type="entry name" value="PMM_cap"/>
</dbReference>
<dbReference type="GO" id="GO:0009298">
    <property type="term" value="P:GDP-mannose biosynthetic process"/>
    <property type="evidence" value="ECO:0007669"/>
    <property type="project" value="UniProtKB-UniPathway"/>
</dbReference>
<dbReference type="AlphaFoldDB" id="A0A0G2DVP7"/>
<dbReference type="SFLD" id="SFLDG01143">
    <property type="entry name" value="C2.B.3:_Phosphomannomutase_Lik"/>
    <property type="match status" value="1"/>
</dbReference>
<gene>
    <name evidence="2" type="ORF">UCRPC4_g06650</name>
</gene>
<dbReference type="UniPathway" id="UPA00126">
    <property type="reaction ID" value="UER00424"/>
</dbReference>
<dbReference type="InterPro" id="IPR023214">
    <property type="entry name" value="HAD_sf"/>
</dbReference>
<dbReference type="SUPFAM" id="SSF56784">
    <property type="entry name" value="HAD-like"/>
    <property type="match status" value="1"/>
</dbReference>
<evidence type="ECO:0000313" key="2">
    <source>
        <dbReference type="EMBL" id="KKY14724.1"/>
    </source>
</evidence>
<dbReference type="Proteomes" id="UP000053317">
    <property type="component" value="Unassembled WGS sequence"/>
</dbReference>
<dbReference type="SFLD" id="SFLDS00003">
    <property type="entry name" value="Haloacid_Dehalogenase"/>
    <property type="match status" value="1"/>
</dbReference>
<name>A0A0G2DVP7_PHACM</name>
<reference evidence="2 3" key="1">
    <citation type="submission" date="2015-05" db="EMBL/GenBank/DDBJ databases">
        <title>Distinctive expansion of gene families associated with plant cell wall degradation and secondary metabolism in the genomes of grapevine trunk pathogens.</title>
        <authorList>
            <person name="Lawrence D.P."/>
            <person name="Travadon R."/>
            <person name="Rolshausen P.E."/>
            <person name="Baumgartner K."/>
        </authorList>
    </citation>
    <scope>NUCLEOTIDE SEQUENCE [LARGE SCALE GENOMIC DNA]</scope>
    <source>
        <strain evidence="2">UCRPC4</strain>
    </source>
</reference>
<dbReference type="OrthoDB" id="3342868at2759"/>
<evidence type="ECO:0000313" key="3">
    <source>
        <dbReference type="Proteomes" id="UP000053317"/>
    </source>
</evidence>
<dbReference type="Gene3D" id="3.30.1240.20">
    <property type="match status" value="1"/>
</dbReference>
<keyword evidence="3" id="KW-1185">Reference proteome</keyword>
<accession>A0A0G2DVP7</accession>